<protein>
    <submittedName>
        <fullName evidence="1">Uncharacterized protein</fullName>
    </submittedName>
</protein>
<accession>A0ABU7E9P8</accession>
<evidence type="ECO:0000313" key="2">
    <source>
        <dbReference type="Proteomes" id="UP001352852"/>
    </source>
</evidence>
<gene>
    <name evidence="1" type="ORF">CHARACLAT_032831</name>
</gene>
<sequence length="126" mass="14063">MFIGMKTITACVFLQAVELIQELRSSEEDLKRKKRSLKRSRAVYLSILGQSAGLNTQSSLVVNQNLTQLQDCSRLHHLNSSVGPDGIVMAAVFLSSWCAEKVAVRNTFSSGFHVVFTQIRHPERLS</sequence>
<reference evidence="1 2" key="1">
    <citation type="submission" date="2021-06" db="EMBL/GenBank/DDBJ databases">
        <authorList>
            <person name="Palmer J.M."/>
        </authorList>
    </citation>
    <scope>NUCLEOTIDE SEQUENCE [LARGE SCALE GENOMIC DNA]</scope>
    <source>
        <strain evidence="1 2">CL_MEX2019</strain>
        <tissue evidence="1">Muscle</tissue>
    </source>
</reference>
<comment type="caution">
    <text evidence="1">The sequence shown here is derived from an EMBL/GenBank/DDBJ whole genome shotgun (WGS) entry which is preliminary data.</text>
</comment>
<name>A0ABU7E9P8_9TELE</name>
<dbReference type="EMBL" id="JAHUTJ010047184">
    <property type="protein sequence ID" value="MED6282504.1"/>
    <property type="molecule type" value="Genomic_DNA"/>
</dbReference>
<organism evidence="1 2">
    <name type="scientific">Characodon lateralis</name>
    <dbReference type="NCBI Taxonomy" id="208331"/>
    <lineage>
        <taxon>Eukaryota</taxon>
        <taxon>Metazoa</taxon>
        <taxon>Chordata</taxon>
        <taxon>Craniata</taxon>
        <taxon>Vertebrata</taxon>
        <taxon>Euteleostomi</taxon>
        <taxon>Actinopterygii</taxon>
        <taxon>Neopterygii</taxon>
        <taxon>Teleostei</taxon>
        <taxon>Neoteleostei</taxon>
        <taxon>Acanthomorphata</taxon>
        <taxon>Ovalentaria</taxon>
        <taxon>Atherinomorphae</taxon>
        <taxon>Cyprinodontiformes</taxon>
        <taxon>Goodeidae</taxon>
        <taxon>Characodon</taxon>
    </lineage>
</organism>
<proteinExistence type="predicted"/>
<dbReference type="Proteomes" id="UP001352852">
    <property type="component" value="Unassembled WGS sequence"/>
</dbReference>
<evidence type="ECO:0000313" key="1">
    <source>
        <dbReference type="EMBL" id="MED6282504.1"/>
    </source>
</evidence>
<keyword evidence="2" id="KW-1185">Reference proteome</keyword>